<evidence type="ECO:0000256" key="1">
    <source>
        <dbReference type="SAM" id="Coils"/>
    </source>
</evidence>
<evidence type="ECO:0000313" key="2">
    <source>
        <dbReference type="EMBL" id="CAG6690226.1"/>
    </source>
</evidence>
<organism evidence="2">
    <name type="scientific">Cacopsylla melanoneura</name>
    <dbReference type="NCBI Taxonomy" id="428564"/>
    <lineage>
        <taxon>Eukaryota</taxon>
        <taxon>Metazoa</taxon>
        <taxon>Ecdysozoa</taxon>
        <taxon>Arthropoda</taxon>
        <taxon>Hexapoda</taxon>
        <taxon>Insecta</taxon>
        <taxon>Pterygota</taxon>
        <taxon>Neoptera</taxon>
        <taxon>Paraneoptera</taxon>
        <taxon>Hemiptera</taxon>
        <taxon>Sternorrhyncha</taxon>
        <taxon>Psylloidea</taxon>
        <taxon>Psyllidae</taxon>
        <taxon>Psyllinae</taxon>
        <taxon>Cacopsylla</taxon>
    </lineage>
</organism>
<dbReference type="AlphaFoldDB" id="A0A8D8TNF9"/>
<dbReference type="EMBL" id="HBUF01296541">
    <property type="protein sequence ID" value="CAG6690226.1"/>
    <property type="molecule type" value="Transcribed_RNA"/>
</dbReference>
<feature type="coiled-coil region" evidence="1">
    <location>
        <begin position="120"/>
        <end position="213"/>
    </location>
</feature>
<reference evidence="2" key="1">
    <citation type="submission" date="2021-05" db="EMBL/GenBank/DDBJ databases">
        <authorList>
            <person name="Alioto T."/>
            <person name="Alioto T."/>
            <person name="Gomez Garrido J."/>
        </authorList>
    </citation>
    <scope>NUCLEOTIDE SEQUENCE</scope>
</reference>
<feature type="coiled-coil region" evidence="1">
    <location>
        <begin position="284"/>
        <end position="353"/>
    </location>
</feature>
<feature type="coiled-coil region" evidence="1">
    <location>
        <begin position="11"/>
        <end position="52"/>
    </location>
</feature>
<keyword evidence="1" id="KW-0175">Coiled coil</keyword>
<sequence>MTNLDCIQALVKDLQASRNEILCENEKLANEVVKLKKELNEVIKRKDEIFSENKELATEVCKLNKKLEEYKKLCCLDSQAKDNLQSVIQNSHYERDKLQITLKEKDETLCKLKQDFETFMDEVCDENKMLKDTIESKEKQYSKIDKLKDQNECYKTYIEKLEKEVMECLKKIACLQESIITSDKRNEEVTCENQKQEKKIGKLTDKLEKTSKALDATTGENLKLTEQVTQLKAGVIKAEKCNAEYLSEIEKFDKLTCVMEQQLKENKEYIQKLEERFNAGKACKLKLQTQVESLAAELKDEKSLREALDEELCSTKQAHNDCMLQLSDTVLELEKTKESFRNYKRNIQSLRRQIQCQASHSCPPVVKGKCGKPKLRKPKPIIIKSCELLYRNTKNMKSLLSFPTNDPCMCGYANVKQTRNATGSKMFVSQKESPEMLFCRKFSRHPIYRILKKNKI</sequence>
<proteinExistence type="predicted"/>
<name>A0A8D8TNF9_9HEMI</name>
<protein>
    <submittedName>
        <fullName evidence="2">Uncharacterized protein</fullName>
    </submittedName>
</protein>
<accession>A0A8D8TNF9</accession>